<dbReference type="InterPro" id="IPR020103">
    <property type="entry name" value="PsdUridine_synth_cat_dom_sf"/>
</dbReference>
<reference evidence="9" key="1">
    <citation type="submission" date="2006-04" db="EMBL/GenBank/DDBJ databases">
        <authorList>
            <person name="Seshadri R."/>
            <person name="Federici B.A."/>
        </authorList>
    </citation>
    <scope>NUCLEOTIDE SEQUENCE [LARGE SCALE GENOMIC DNA]</scope>
</reference>
<comment type="catalytic activity">
    <reaction evidence="4">
        <text>uridine(2605) in 23S rRNA = pseudouridine(2605) in 23S rRNA</text>
        <dbReference type="Rhea" id="RHEA:42520"/>
        <dbReference type="Rhea" id="RHEA-COMP:10095"/>
        <dbReference type="Rhea" id="RHEA-COMP:10096"/>
        <dbReference type="ChEBI" id="CHEBI:65314"/>
        <dbReference type="ChEBI" id="CHEBI:65315"/>
        <dbReference type="EC" id="5.4.99.22"/>
    </reaction>
</comment>
<dbReference type="AlphaFoldDB" id="A8PMT0"/>
<evidence type="ECO:0000256" key="3">
    <source>
        <dbReference type="ARBA" id="ARBA00023235"/>
    </source>
</evidence>
<dbReference type="InterPro" id="IPR050343">
    <property type="entry name" value="RsuA_PseudoU_synthase"/>
</dbReference>
<dbReference type="Gene3D" id="3.30.70.1560">
    <property type="entry name" value="Alpha-L RNA-binding motif"/>
    <property type="match status" value="1"/>
</dbReference>
<dbReference type="PROSITE" id="PS50889">
    <property type="entry name" value="S4"/>
    <property type="match status" value="1"/>
</dbReference>
<dbReference type="EMBL" id="AAQJ02000001">
    <property type="protein sequence ID" value="EDP46944.1"/>
    <property type="molecule type" value="Genomic_DNA"/>
</dbReference>
<comment type="caution">
    <text evidence="9">The sequence shown here is derived from an EMBL/GenBank/DDBJ whole genome shotgun (WGS) entry which is preliminary data.</text>
</comment>
<organism evidence="9 10">
    <name type="scientific">Rickettsiella grylli</name>
    <dbReference type="NCBI Taxonomy" id="59196"/>
    <lineage>
        <taxon>Bacteria</taxon>
        <taxon>Pseudomonadati</taxon>
        <taxon>Pseudomonadota</taxon>
        <taxon>Gammaproteobacteria</taxon>
        <taxon>Legionellales</taxon>
        <taxon>Coxiellaceae</taxon>
        <taxon>Rickettsiella</taxon>
    </lineage>
</organism>
<dbReference type="STRING" id="59196.RICGR_0821"/>
<evidence type="ECO:0000256" key="6">
    <source>
        <dbReference type="PROSITE-ProRule" id="PRU00182"/>
    </source>
</evidence>
<dbReference type="InterPro" id="IPR018496">
    <property type="entry name" value="PsdUridine_synth_RsuA/RluB_CS"/>
</dbReference>
<sequence>MSEKIQKILAHFGLGSRREIERWIHDGRVHINGQPAKLGMRIHLKAKVTIDNQRIRLTTNKPFERRVLIYHKPLGEICSRSDPRHHVTVFEHLPRLRDQRWVMIGRLDMNTSGLLIFTNEGEFAYRLSHPSYQIEREYVVRVLGKVNKSMLDRLKKGVMLKEKRAAFTSIQASGGSGANRWYHVVLKEGRNREVRRLWETQGVTVSRLMRIRFGNVSLPHDLKKGHFFELKTKAIKKLAHLVDLD</sequence>
<evidence type="ECO:0000256" key="5">
    <source>
        <dbReference type="ARBA" id="ARBA00037383"/>
    </source>
</evidence>
<keyword evidence="10" id="KW-1185">Reference proteome</keyword>
<dbReference type="NCBIfam" id="TIGR00093">
    <property type="entry name" value="pseudouridine synthase"/>
    <property type="match status" value="1"/>
</dbReference>
<proteinExistence type="inferred from homology"/>
<dbReference type="InterPro" id="IPR042092">
    <property type="entry name" value="PsdUridine_s_RsuA/RluB/E/F_cat"/>
</dbReference>
<dbReference type="SMART" id="SM00363">
    <property type="entry name" value="S4"/>
    <property type="match status" value="1"/>
</dbReference>
<dbReference type="Pfam" id="PF00849">
    <property type="entry name" value="PseudoU_synth_2"/>
    <property type="match status" value="1"/>
</dbReference>
<gene>
    <name evidence="9" type="ORF">RICGR_0821</name>
</gene>
<dbReference type="CDD" id="cd00165">
    <property type="entry name" value="S4"/>
    <property type="match status" value="1"/>
</dbReference>
<dbReference type="Gene3D" id="3.30.70.580">
    <property type="entry name" value="Pseudouridine synthase I, catalytic domain, N-terminal subdomain"/>
    <property type="match status" value="1"/>
</dbReference>
<dbReference type="GO" id="GO:0000455">
    <property type="term" value="P:enzyme-directed rRNA pseudouridine synthesis"/>
    <property type="evidence" value="ECO:0007669"/>
    <property type="project" value="UniProtKB-ARBA"/>
</dbReference>
<dbReference type="GO" id="GO:0003723">
    <property type="term" value="F:RNA binding"/>
    <property type="evidence" value="ECO:0007669"/>
    <property type="project" value="UniProtKB-KW"/>
</dbReference>
<dbReference type="EC" id="5.4.99.-" evidence="7"/>
<protein>
    <recommendedName>
        <fullName evidence="7">Pseudouridine synthase</fullName>
        <ecNumber evidence="7">5.4.99.-</ecNumber>
    </recommendedName>
</protein>
<dbReference type="FunFam" id="3.10.290.10:FF:000003">
    <property type="entry name" value="Pseudouridine synthase"/>
    <property type="match status" value="1"/>
</dbReference>
<evidence type="ECO:0000256" key="4">
    <source>
        <dbReference type="ARBA" id="ARBA00036944"/>
    </source>
</evidence>
<dbReference type="FunFam" id="3.30.70.1560:FF:000001">
    <property type="entry name" value="Pseudouridine synthase"/>
    <property type="match status" value="1"/>
</dbReference>
<dbReference type="CDD" id="cd02556">
    <property type="entry name" value="PseudoU_synth_RluB"/>
    <property type="match status" value="1"/>
</dbReference>
<dbReference type="RefSeq" id="WP_006035908.1">
    <property type="nucleotide sequence ID" value="NZ_AAQJ02000001.1"/>
</dbReference>
<dbReference type="InterPro" id="IPR006145">
    <property type="entry name" value="PsdUridine_synth_RsuA/RluA"/>
</dbReference>
<comment type="function">
    <text evidence="5">Responsible for synthesis of pseudouridine from uracil-2605 in 23S ribosomal RNA.</text>
</comment>
<dbReference type="InterPro" id="IPR002942">
    <property type="entry name" value="S4_RNA-bd"/>
</dbReference>
<keyword evidence="3 7" id="KW-0413">Isomerase</keyword>
<dbReference type="InterPro" id="IPR000748">
    <property type="entry name" value="PsdUridine_synth_RsuA/RluB/E/F"/>
</dbReference>
<evidence type="ECO:0000259" key="8">
    <source>
        <dbReference type="SMART" id="SM00363"/>
    </source>
</evidence>
<dbReference type="PANTHER" id="PTHR47683">
    <property type="entry name" value="PSEUDOURIDINE SYNTHASE FAMILY PROTEIN-RELATED"/>
    <property type="match status" value="1"/>
</dbReference>
<dbReference type="eggNOG" id="COG1187">
    <property type="taxonomic scope" value="Bacteria"/>
</dbReference>
<evidence type="ECO:0000256" key="1">
    <source>
        <dbReference type="ARBA" id="ARBA00008348"/>
    </source>
</evidence>
<accession>A8PMT0</accession>
<dbReference type="Gene3D" id="3.10.290.10">
    <property type="entry name" value="RNA-binding S4 domain"/>
    <property type="match status" value="1"/>
</dbReference>
<keyword evidence="2 6" id="KW-0694">RNA-binding</keyword>
<evidence type="ECO:0000313" key="9">
    <source>
        <dbReference type="EMBL" id="EDP46944.1"/>
    </source>
</evidence>
<dbReference type="OrthoDB" id="9807213at2"/>
<dbReference type="SUPFAM" id="SSF55120">
    <property type="entry name" value="Pseudouridine synthase"/>
    <property type="match status" value="1"/>
</dbReference>
<dbReference type="NCBIfam" id="NF007976">
    <property type="entry name" value="PRK10700.1"/>
    <property type="match status" value="1"/>
</dbReference>
<dbReference type="InterPro" id="IPR036986">
    <property type="entry name" value="S4_RNA-bd_sf"/>
</dbReference>
<dbReference type="Pfam" id="PF01479">
    <property type="entry name" value="S4"/>
    <property type="match status" value="1"/>
</dbReference>
<dbReference type="InterPro" id="IPR020094">
    <property type="entry name" value="TruA/RsuA/RluB/E/F_N"/>
</dbReference>
<dbReference type="PROSITE" id="PS01149">
    <property type="entry name" value="PSI_RSU"/>
    <property type="match status" value="1"/>
</dbReference>
<evidence type="ECO:0000313" key="10">
    <source>
        <dbReference type="Proteomes" id="UP000054075"/>
    </source>
</evidence>
<name>A8PMT0_9COXI</name>
<evidence type="ECO:0000256" key="2">
    <source>
        <dbReference type="ARBA" id="ARBA00022884"/>
    </source>
</evidence>
<dbReference type="SUPFAM" id="SSF55174">
    <property type="entry name" value="Alpha-L RNA-binding motif"/>
    <property type="match status" value="1"/>
</dbReference>
<dbReference type="Proteomes" id="UP000054075">
    <property type="component" value="Unassembled WGS sequence"/>
</dbReference>
<feature type="domain" description="RNA-binding S4" evidence="8">
    <location>
        <begin position="3"/>
        <end position="69"/>
    </location>
</feature>
<reference evidence="9" key="2">
    <citation type="submission" date="2007-10" db="EMBL/GenBank/DDBJ databases">
        <authorList>
            <person name="Myers G.S."/>
        </authorList>
    </citation>
    <scope>NUCLEOTIDE SEQUENCE [LARGE SCALE GENOMIC DNA]</scope>
</reference>
<comment type="similarity">
    <text evidence="1 7">Belongs to the pseudouridine synthase RsuA family.</text>
</comment>
<dbReference type="GO" id="GO:0160139">
    <property type="term" value="F:23S rRNA pseudouridine(2605) synthase activity"/>
    <property type="evidence" value="ECO:0007669"/>
    <property type="project" value="UniProtKB-EC"/>
</dbReference>
<dbReference type="PANTHER" id="PTHR47683:SF3">
    <property type="entry name" value="RIBOSOMAL LARGE SUBUNIT PSEUDOURIDINE SYNTHASE B"/>
    <property type="match status" value="1"/>
</dbReference>
<evidence type="ECO:0000256" key="7">
    <source>
        <dbReference type="RuleBase" id="RU003887"/>
    </source>
</evidence>
<dbReference type="GO" id="GO:0005829">
    <property type="term" value="C:cytosol"/>
    <property type="evidence" value="ECO:0007669"/>
    <property type="project" value="UniProtKB-ARBA"/>
</dbReference>